<evidence type="ECO:0000256" key="1">
    <source>
        <dbReference type="SAM" id="MobiDB-lite"/>
    </source>
</evidence>
<gene>
    <name evidence="3" type="ORF">SRAS04492_LOCUS3230</name>
</gene>
<dbReference type="AlphaFoldDB" id="A0A7S3CLI1"/>
<sequence length="102" mass="11081">MKSFLIALVASLALLSSNSESGVSAVVLREHSLEAKKFIDSPKRLKKEFPTPSRVVKGDIPNGSDSIKASQNGETGGPTYEYKFSPDQKGPHKVEVFRSMTV</sequence>
<evidence type="ECO:0000256" key="2">
    <source>
        <dbReference type="SAM" id="SignalP"/>
    </source>
</evidence>
<keyword evidence="2" id="KW-0732">Signal</keyword>
<dbReference type="EMBL" id="HBIA01006339">
    <property type="protein sequence ID" value="CAE0231432.1"/>
    <property type="molecule type" value="Transcribed_RNA"/>
</dbReference>
<accession>A0A7S3CLI1</accession>
<proteinExistence type="predicted"/>
<feature type="region of interest" description="Disordered" evidence="1">
    <location>
        <begin position="53"/>
        <end position="89"/>
    </location>
</feature>
<evidence type="ECO:0000313" key="3">
    <source>
        <dbReference type="EMBL" id="CAE0231432.1"/>
    </source>
</evidence>
<reference evidence="3" key="1">
    <citation type="submission" date="2021-01" db="EMBL/GenBank/DDBJ databases">
        <authorList>
            <person name="Corre E."/>
            <person name="Pelletier E."/>
            <person name="Niang G."/>
            <person name="Scheremetjew M."/>
            <person name="Finn R."/>
            <person name="Kale V."/>
            <person name="Holt S."/>
            <person name="Cochrane G."/>
            <person name="Meng A."/>
            <person name="Brown T."/>
            <person name="Cohen L."/>
        </authorList>
    </citation>
    <scope>NUCLEOTIDE SEQUENCE</scope>
    <source>
        <strain evidence="3">Ras09</strain>
    </source>
</reference>
<protein>
    <submittedName>
        <fullName evidence="3">Uncharacterized protein</fullName>
    </submittedName>
</protein>
<feature type="chain" id="PRO_5030659374" evidence="2">
    <location>
        <begin position="20"/>
        <end position="102"/>
    </location>
</feature>
<organism evidence="3">
    <name type="scientific">Strombidium rassoulzadegani</name>
    <dbReference type="NCBI Taxonomy" id="1082188"/>
    <lineage>
        <taxon>Eukaryota</taxon>
        <taxon>Sar</taxon>
        <taxon>Alveolata</taxon>
        <taxon>Ciliophora</taxon>
        <taxon>Intramacronucleata</taxon>
        <taxon>Spirotrichea</taxon>
        <taxon>Oligotrichia</taxon>
        <taxon>Strombidiidae</taxon>
        <taxon>Strombidium</taxon>
    </lineage>
</organism>
<feature type="compositionally biased region" description="Polar residues" evidence="1">
    <location>
        <begin position="63"/>
        <end position="73"/>
    </location>
</feature>
<feature type="signal peptide" evidence="2">
    <location>
        <begin position="1"/>
        <end position="19"/>
    </location>
</feature>
<name>A0A7S3CLI1_9SPIT</name>